<evidence type="ECO:0000313" key="2">
    <source>
        <dbReference type="Proteomes" id="UP000197361"/>
    </source>
</evidence>
<sequence>MEPEFPFEFIVPAAPVSFQRSNAAAKQAWKELVRASLAPNLPEMHFATEQRLAVTLFYYPEDEMEGDLDNVLKLTLDAMNQHVYIDDQQIERIVIQKFESGRVFSFSDPSLTLAQCILGQKPALYVRLSNDPHEELRP</sequence>
<dbReference type="AlphaFoldDB" id="A0A246JQD1"/>
<dbReference type="EMBL" id="NISK01000004">
    <property type="protein sequence ID" value="OWQ94981.1"/>
    <property type="molecule type" value="Genomic_DNA"/>
</dbReference>
<evidence type="ECO:0000313" key="1">
    <source>
        <dbReference type="EMBL" id="OWQ94981.1"/>
    </source>
</evidence>
<dbReference type="GO" id="GO:0000287">
    <property type="term" value="F:magnesium ion binding"/>
    <property type="evidence" value="ECO:0007669"/>
    <property type="project" value="InterPro"/>
</dbReference>
<organism evidence="1 2">
    <name type="scientific">Sphingopyxis bauzanensis</name>
    <dbReference type="NCBI Taxonomy" id="651663"/>
    <lineage>
        <taxon>Bacteria</taxon>
        <taxon>Pseudomonadati</taxon>
        <taxon>Pseudomonadota</taxon>
        <taxon>Alphaproteobacteria</taxon>
        <taxon>Sphingomonadales</taxon>
        <taxon>Sphingomonadaceae</taxon>
        <taxon>Sphingopyxis</taxon>
    </lineage>
</organism>
<dbReference type="SUPFAM" id="SSF103084">
    <property type="entry name" value="Holliday junction resolvase RusA"/>
    <property type="match status" value="1"/>
</dbReference>
<comment type="caution">
    <text evidence="1">The sequence shown here is derived from an EMBL/GenBank/DDBJ whole genome shotgun (WGS) entry which is preliminary data.</text>
</comment>
<dbReference type="GO" id="GO:0006281">
    <property type="term" value="P:DNA repair"/>
    <property type="evidence" value="ECO:0007669"/>
    <property type="project" value="InterPro"/>
</dbReference>
<dbReference type="RefSeq" id="WP_088443339.1">
    <property type="nucleotide sequence ID" value="NZ_BMMC01000011.1"/>
</dbReference>
<protein>
    <submittedName>
        <fullName evidence="1">Uncharacterized protein</fullName>
    </submittedName>
</protein>
<name>A0A246JQD1_9SPHN</name>
<dbReference type="Pfam" id="PF05866">
    <property type="entry name" value="RusA"/>
    <property type="match status" value="1"/>
</dbReference>
<dbReference type="Proteomes" id="UP000197361">
    <property type="component" value="Unassembled WGS sequence"/>
</dbReference>
<dbReference type="InterPro" id="IPR008822">
    <property type="entry name" value="Endonuclease_RusA-like"/>
</dbReference>
<reference evidence="1 2" key="1">
    <citation type="journal article" date="2010" name="Int. J. Syst. Evol. Microbiol.">
        <title>Sphingopyxis bauzanensis sp. nov., a psychrophilic bacterium isolated from soil.</title>
        <authorList>
            <person name="Zhang D.C."/>
            <person name="Liu H.C."/>
            <person name="Xin Y.H."/>
            <person name="Zhou Y.G."/>
            <person name="Schinner F."/>
            <person name="Margesin R."/>
        </authorList>
    </citation>
    <scope>NUCLEOTIDE SEQUENCE [LARGE SCALE GENOMIC DNA]</scope>
    <source>
        <strain evidence="1 2">DSM 22271</strain>
    </source>
</reference>
<proteinExistence type="predicted"/>
<gene>
    <name evidence="1" type="ORF">CDQ92_18280</name>
</gene>
<accession>A0A246JQD1</accession>
<dbReference type="GO" id="GO:0006310">
    <property type="term" value="P:DNA recombination"/>
    <property type="evidence" value="ECO:0007669"/>
    <property type="project" value="InterPro"/>
</dbReference>
<keyword evidence="2" id="KW-1185">Reference proteome</keyword>
<dbReference type="OrthoDB" id="959793at2"/>
<dbReference type="InterPro" id="IPR036614">
    <property type="entry name" value="RusA-like_sf"/>
</dbReference>
<dbReference type="Gene3D" id="3.30.1330.70">
    <property type="entry name" value="Holliday junction resolvase RusA"/>
    <property type="match status" value="1"/>
</dbReference>